<dbReference type="Proteomes" id="UP000011668">
    <property type="component" value="Unassembled WGS sequence"/>
</dbReference>
<evidence type="ECO:0000256" key="1">
    <source>
        <dbReference type="ARBA" id="ARBA00004127"/>
    </source>
</evidence>
<dbReference type="AlphaFoldDB" id="L8WQX6"/>
<dbReference type="InterPro" id="IPR003807">
    <property type="entry name" value="DUF202"/>
</dbReference>
<keyword evidence="9" id="KW-1185">Reference proteome</keyword>
<feature type="transmembrane region" description="Helical" evidence="6">
    <location>
        <begin position="149"/>
        <end position="167"/>
    </location>
</feature>
<sequence length="303" mass="33560">MSSEPPRVTVTQPTPQTEPAQLNMTSSSDTAQTHEEDGSIFKRSMHVVVSSLNWIHLFSLLNLNVQSDLFSPFSSTALASLPRNPVGFRARSTRIDRIPDSGATDGVPNYRSVEAGGSSQGRVRVRVPKKIATPIKVETKVWLANERTWVSYLNMGVLLSTLSLALFNASNDAISLLFAYIYAVISVAVMVYGYVIYQRRITRIRKRDPGHFDQIVGPVLICAALFFAVLANFIIRSTFCFESPNMTILTATISRFGLHPIQSANGKLLLSFRPRHTNFQLLIGTISLSCIRISRINIGHHAP</sequence>
<feature type="compositionally biased region" description="Polar residues" evidence="5">
    <location>
        <begin position="20"/>
        <end position="31"/>
    </location>
</feature>
<dbReference type="GO" id="GO:0012505">
    <property type="term" value="C:endomembrane system"/>
    <property type="evidence" value="ECO:0007669"/>
    <property type="project" value="UniProtKB-SubCell"/>
</dbReference>
<evidence type="ECO:0000256" key="5">
    <source>
        <dbReference type="SAM" id="MobiDB-lite"/>
    </source>
</evidence>
<evidence type="ECO:0000256" key="6">
    <source>
        <dbReference type="SAM" id="Phobius"/>
    </source>
</evidence>
<evidence type="ECO:0000313" key="9">
    <source>
        <dbReference type="Proteomes" id="UP000011668"/>
    </source>
</evidence>
<feature type="compositionally biased region" description="Low complexity" evidence="5">
    <location>
        <begin position="1"/>
        <end position="19"/>
    </location>
</feature>
<comment type="subcellular location">
    <subcellularLocation>
        <location evidence="1">Endomembrane system</location>
        <topology evidence="1">Multi-pass membrane protein</topology>
    </subcellularLocation>
</comment>
<keyword evidence="4 6" id="KW-0472">Membrane</keyword>
<dbReference type="GO" id="GO:0033254">
    <property type="term" value="C:vacuolar transporter chaperone complex"/>
    <property type="evidence" value="ECO:0007669"/>
    <property type="project" value="TreeGrafter"/>
</dbReference>
<evidence type="ECO:0000256" key="2">
    <source>
        <dbReference type="ARBA" id="ARBA00022692"/>
    </source>
</evidence>
<keyword evidence="2 6" id="KW-0812">Transmembrane</keyword>
<dbReference type="EMBL" id="AFRT01001436">
    <property type="protein sequence ID" value="ELU40405.1"/>
    <property type="molecule type" value="Genomic_DNA"/>
</dbReference>
<dbReference type="GO" id="GO:0000329">
    <property type="term" value="C:fungal-type vacuole membrane"/>
    <property type="evidence" value="ECO:0007669"/>
    <property type="project" value="TreeGrafter"/>
</dbReference>
<proteinExistence type="predicted"/>
<comment type="caution">
    <text evidence="8">The sequence shown here is derived from an EMBL/GenBank/DDBJ whole genome shotgun (WGS) entry which is preliminary data.</text>
</comment>
<feature type="domain" description="DUF202" evidence="7">
    <location>
        <begin position="140"/>
        <end position="202"/>
    </location>
</feature>
<evidence type="ECO:0000313" key="8">
    <source>
        <dbReference type="EMBL" id="ELU40405.1"/>
    </source>
</evidence>
<evidence type="ECO:0000256" key="4">
    <source>
        <dbReference type="ARBA" id="ARBA00023136"/>
    </source>
</evidence>
<accession>L8WQX6</accession>
<dbReference type="STRING" id="983506.L8WQX6"/>
<protein>
    <recommendedName>
        <fullName evidence="7">DUF202 domain-containing protein</fullName>
    </recommendedName>
</protein>
<dbReference type="PANTHER" id="PTHR46140:SF2">
    <property type="entry name" value="VACUOLAR TRANSPORTER CHAPERONE 3 COMPLEX SUBUNIT 3-RELATED"/>
    <property type="match status" value="1"/>
</dbReference>
<organism evidence="8 9">
    <name type="scientific">Thanatephorus cucumeris (strain AG1-IA)</name>
    <name type="common">Rice sheath blight fungus</name>
    <name type="synonym">Rhizoctonia solani</name>
    <dbReference type="NCBI Taxonomy" id="983506"/>
    <lineage>
        <taxon>Eukaryota</taxon>
        <taxon>Fungi</taxon>
        <taxon>Dikarya</taxon>
        <taxon>Basidiomycota</taxon>
        <taxon>Agaricomycotina</taxon>
        <taxon>Agaricomycetes</taxon>
        <taxon>Cantharellales</taxon>
        <taxon>Ceratobasidiaceae</taxon>
        <taxon>Rhizoctonia</taxon>
        <taxon>Rhizoctonia solani AG-1</taxon>
    </lineage>
</organism>
<reference evidence="8 9" key="1">
    <citation type="journal article" date="2013" name="Nat. Commun.">
        <title>The evolution and pathogenic mechanisms of the rice sheath blight pathogen.</title>
        <authorList>
            <person name="Zheng A."/>
            <person name="Lin R."/>
            <person name="Xu L."/>
            <person name="Qin P."/>
            <person name="Tang C."/>
            <person name="Ai P."/>
            <person name="Zhang D."/>
            <person name="Liu Y."/>
            <person name="Sun Z."/>
            <person name="Feng H."/>
            <person name="Wang Y."/>
            <person name="Chen Y."/>
            <person name="Liang X."/>
            <person name="Fu R."/>
            <person name="Li Q."/>
            <person name="Zhang J."/>
            <person name="Yu X."/>
            <person name="Xie Z."/>
            <person name="Ding L."/>
            <person name="Guan P."/>
            <person name="Tang J."/>
            <person name="Liang Y."/>
            <person name="Wang S."/>
            <person name="Deng Q."/>
            <person name="Li S."/>
            <person name="Zhu J."/>
            <person name="Wang L."/>
            <person name="Liu H."/>
            <person name="Li P."/>
        </authorList>
    </citation>
    <scope>NUCLEOTIDE SEQUENCE [LARGE SCALE GENOMIC DNA]</scope>
    <source>
        <strain evidence="9">AG-1 IA</strain>
    </source>
</reference>
<dbReference type="PANTHER" id="PTHR46140">
    <property type="entry name" value="VACUOLAR TRANSPORTER CHAPERONE 1-RELATED"/>
    <property type="match status" value="1"/>
</dbReference>
<name>L8WQX6_THACA</name>
<dbReference type="InterPro" id="IPR051572">
    <property type="entry name" value="VTC_Complex_Subunit"/>
</dbReference>
<evidence type="ECO:0000259" key="7">
    <source>
        <dbReference type="Pfam" id="PF02656"/>
    </source>
</evidence>
<feature type="transmembrane region" description="Helical" evidence="6">
    <location>
        <begin position="215"/>
        <end position="235"/>
    </location>
</feature>
<gene>
    <name evidence="8" type="ORF">AG1IA_05560</name>
</gene>
<dbReference type="OrthoDB" id="2243669at2759"/>
<dbReference type="HOGENOM" id="CLU_079971_0_0_1"/>
<evidence type="ECO:0000256" key="3">
    <source>
        <dbReference type="ARBA" id="ARBA00022989"/>
    </source>
</evidence>
<feature type="transmembrane region" description="Helical" evidence="6">
    <location>
        <begin position="173"/>
        <end position="195"/>
    </location>
</feature>
<dbReference type="Pfam" id="PF02656">
    <property type="entry name" value="DUF202"/>
    <property type="match status" value="1"/>
</dbReference>
<feature type="region of interest" description="Disordered" evidence="5">
    <location>
        <begin position="1"/>
        <end position="36"/>
    </location>
</feature>
<keyword evidence="3 6" id="KW-1133">Transmembrane helix</keyword>